<keyword evidence="1" id="KW-0732">Signal</keyword>
<comment type="caution">
    <text evidence="2">The sequence shown here is derived from an EMBL/GenBank/DDBJ whole genome shotgun (WGS) entry which is preliminary data.</text>
</comment>
<organism evidence="2 3">
    <name type="scientific">Cupriavidus pauculus</name>
    <dbReference type="NCBI Taxonomy" id="82633"/>
    <lineage>
        <taxon>Bacteria</taxon>
        <taxon>Pseudomonadati</taxon>
        <taxon>Pseudomonadota</taxon>
        <taxon>Betaproteobacteria</taxon>
        <taxon>Burkholderiales</taxon>
        <taxon>Burkholderiaceae</taxon>
        <taxon>Cupriavidus</taxon>
    </lineage>
</organism>
<gene>
    <name evidence="2" type="ORF">CYJ10_09265</name>
</gene>
<proteinExistence type="predicted"/>
<dbReference type="RefSeq" id="WP_101681212.1">
    <property type="nucleotide sequence ID" value="NZ_PJRP01000003.1"/>
</dbReference>
<protein>
    <submittedName>
        <fullName evidence="2">Uncharacterized protein</fullName>
    </submittedName>
</protein>
<accession>A0A2N5CEK2</accession>
<evidence type="ECO:0000313" key="2">
    <source>
        <dbReference type="EMBL" id="PLQ00646.1"/>
    </source>
</evidence>
<evidence type="ECO:0000313" key="3">
    <source>
        <dbReference type="Proteomes" id="UP000234341"/>
    </source>
</evidence>
<dbReference type="AlphaFoldDB" id="A0A2N5CEK2"/>
<name>A0A2N5CEK2_9BURK</name>
<dbReference type="OrthoDB" id="8967196at2"/>
<feature type="signal peptide" evidence="1">
    <location>
        <begin position="1"/>
        <end position="24"/>
    </location>
</feature>
<evidence type="ECO:0000256" key="1">
    <source>
        <dbReference type="SAM" id="SignalP"/>
    </source>
</evidence>
<dbReference type="EMBL" id="PJRP01000003">
    <property type="protein sequence ID" value="PLQ00646.1"/>
    <property type="molecule type" value="Genomic_DNA"/>
</dbReference>
<reference evidence="2 3" key="1">
    <citation type="submission" date="2017-12" db="EMBL/GenBank/DDBJ databases">
        <title>Genome sequence of the active heterotrophic nitrifier-denitrifier, Cupriavidus pauculus UM1.</title>
        <authorList>
            <person name="Putonti C."/>
            <person name="Castignetti D."/>
        </authorList>
    </citation>
    <scope>NUCLEOTIDE SEQUENCE [LARGE SCALE GENOMIC DNA]</scope>
    <source>
        <strain evidence="2 3">UM1</strain>
    </source>
</reference>
<feature type="chain" id="PRO_5015001825" evidence="1">
    <location>
        <begin position="25"/>
        <end position="104"/>
    </location>
</feature>
<sequence length="104" mass="10709">MKLRTTILTMSLAAMAAMSPLAHASVSSDAHAFKEEVKEAGKKTGHAVADVARTIGHGAKEAGITIGHGARDAGHAVADTTKRGYQATKQAIKGDDKVADKGED</sequence>
<dbReference type="Proteomes" id="UP000234341">
    <property type="component" value="Unassembled WGS sequence"/>
</dbReference>